<accession>A0ABN8ML21</accession>
<evidence type="ECO:0000313" key="4">
    <source>
        <dbReference type="Proteomes" id="UP001159427"/>
    </source>
</evidence>
<comment type="caution">
    <text evidence="3">The sequence shown here is derived from an EMBL/GenBank/DDBJ whole genome shotgun (WGS) entry which is preliminary data.</text>
</comment>
<organism evidence="3 4">
    <name type="scientific">Porites evermanni</name>
    <dbReference type="NCBI Taxonomy" id="104178"/>
    <lineage>
        <taxon>Eukaryota</taxon>
        <taxon>Metazoa</taxon>
        <taxon>Cnidaria</taxon>
        <taxon>Anthozoa</taxon>
        <taxon>Hexacorallia</taxon>
        <taxon>Scleractinia</taxon>
        <taxon>Fungiina</taxon>
        <taxon>Poritidae</taxon>
        <taxon>Porites</taxon>
    </lineage>
</organism>
<comment type="similarity">
    <text evidence="1">Belongs to the menorin family.</text>
</comment>
<reference evidence="3 4" key="1">
    <citation type="submission" date="2022-05" db="EMBL/GenBank/DDBJ databases">
        <authorList>
            <consortium name="Genoscope - CEA"/>
            <person name="William W."/>
        </authorList>
    </citation>
    <scope>NUCLEOTIDE SEQUENCE [LARGE SCALE GENOMIC DNA]</scope>
</reference>
<feature type="domain" description="Menorin-like" evidence="2">
    <location>
        <begin position="1"/>
        <end position="213"/>
    </location>
</feature>
<evidence type="ECO:0000259" key="2">
    <source>
        <dbReference type="Pfam" id="PF10223"/>
    </source>
</evidence>
<dbReference type="InterPro" id="IPR019356">
    <property type="entry name" value="Menorin_dom"/>
</dbReference>
<sequence>MMLEADVLMRNNQVNGTPVMAHPPAVDSNLTLADFLKQTTTSSKGIKLDFKTIVVVEPSLKMIENMTSSRDVKNPIWLNADILPGPCYDKICVPVDHFRFLSFCKKYFPKATLSISWTTGYNMTTAENYYNWSQVISMGKLVSQISQPITLPIRAVLVKRSWEQIHWLLDLSETFTITIWSSVSDKVDVQDLVRLRGSVLDKRRVFYDLPPSQEKAFKAALKSPGTKYISNSVNSFGWRVIARKQCEDVLVGRNSVMFSGKGGLVISDKILYKITAYYYLFVNGICSFVKTDAPNHKRSVIIQVHVENAKSTVTNIGKASSSGDGKFVTLVLHNNGDFQFSINGGDTKLGSVKSDTNMFKFLITEGSPDGKRRTFKCWITAQDSKKEEAFVSLETESEPMAGHLLISTGVQSGAVLVQKVEIRLAASETSGGGKGPHYFHKFLSVLWAVAATTLYL</sequence>
<evidence type="ECO:0000313" key="3">
    <source>
        <dbReference type="EMBL" id="CAH3030423.1"/>
    </source>
</evidence>
<proteinExistence type="inferred from homology"/>
<keyword evidence="4" id="KW-1185">Reference proteome</keyword>
<evidence type="ECO:0000256" key="1">
    <source>
        <dbReference type="ARBA" id="ARBA00044953"/>
    </source>
</evidence>
<protein>
    <recommendedName>
        <fullName evidence="2">Menorin-like domain-containing protein</fullName>
    </recommendedName>
</protein>
<dbReference type="Proteomes" id="UP001159427">
    <property type="component" value="Unassembled WGS sequence"/>
</dbReference>
<gene>
    <name evidence="3" type="ORF">PEVE_00037953</name>
</gene>
<name>A0ABN8ML21_9CNID</name>
<dbReference type="PANTHER" id="PTHR21184:SF6">
    <property type="entry name" value="CONSERVED PLASMA MEMBRANE PROTEIN"/>
    <property type="match status" value="1"/>
</dbReference>
<dbReference type="Pfam" id="PF10223">
    <property type="entry name" value="Menorin_N"/>
    <property type="match status" value="1"/>
</dbReference>
<dbReference type="EMBL" id="CALNXI010000633">
    <property type="protein sequence ID" value="CAH3030423.1"/>
    <property type="molecule type" value="Genomic_DNA"/>
</dbReference>
<dbReference type="PANTHER" id="PTHR21184">
    <property type="entry name" value="MENORIN (DENDRITIC BRANCHING PROTEIN)"/>
    <property type="match status" value="1"/>
</dbReference>